<protein>
    <recommendedName>
        <fullName evidence="3">Nucleoside 2-deoxyribosyltransferase</fullName>
    </recommendedName>
</protein>
<organism evidence="1 2">
    <name type="scientific">Pseudomonas syringae pv. castaneae</name>
    <dbReference type="NCBI Taxonomy" id="264450"/>
    <lineage>
        <taxon>Bacteria</taxon>
        <taxon>Pseudomonadati</taxon>
        <taxon>Pseudomonadota</taxon>
        <taxon>Gammaproteobacteria</taxon>
        <taxon>Pseudomonadales</taxon>
        <taxon>Pseudomonadaceae</taxon>
        <taxon>Pseudomonas</taxon>
        <taxon>Pseudomonas syringae</taxon>
    </lineage>
</organism>
<accession>A0A0P9MZL3</accession>
<dbReference type="InterPro" id="IPR007710">
    <property type="entry name" value="Nucleoside_deoxyribTrfase"/>
</dbReference>
<dbReference type="Gene3D" id="3.40.50.450">
    <property type="match status" value="1"/>
</dbReference>
<dbReference type="AlphaFoldDB" id="A0A0P9MZL3"/>
<dbReference type="Pfam" id="PF05014">
    <property type="entry name" value="Nuc_deoxyrib_tr"/>
    <property type="match status" value="1"/>
</dbReference>
<evidence type="ECO:0000313" key="1">
    <source>
        <dbReference type="EMBL" id="KPW90352.1"/>
    </source>
</evidence>
<dbReference type="PATRIC" id="fig|264450.4.peg.4307"/>
<name>A0A0P9MZL3_PSESX</name>
<gene>
    <name evidence="1" type="ORF">ALO79_200325</name>
</gene>
<proteinExistence type="predicted"/>
<reference evidence="1 2" key="1">
    <citation type="submission" date="2015-09" db="EMBL/GenBank/DDBJ databases">
        <title>Genome announcement of multiple Pseudomonas syringae strains.</title>
        <authorList>
            <person name="Thakur S."/>
            <person name="Wang P.W."/>
            <person name="Gong Y."/>
            <person name="Weir B.S."/>
            <person name="Guttman D.S."/>
        </authorList>
    </citation>
    <scope>NUCLEOTIDE SEQUENCE [LARGE SCALE GENOMIC DNA]</scope>
    <source>
        <strain evidence="1 2">ICMP9419</strain>
    </source>
</reference>
<comment type="caution">
    <text evidence="1">The sequence shown here is derived from an EMBL/GenBank/DDBJ whole genome shotgun (WGS) entry which is preliminary data.</text>
</comment>
<evidence type="ECO:0008006" key="3">
    <source>
        <dbReference type="Google" id="ProtNLM"/>
    </source>
</evidence>
<sequence length="78" mass="8635">MQTPLVYLAGFDVFRPDAVEYGRYLKALCSAHGLEGLYPFDNEVRGPGSNGTANRLKVVAIRFSQNLGSGEQWNREVS</sequence>
<dbReference type="SUPFAM" id="SSF52309">
    <property type="entry name" value="N-(deoxy)ribosyltransferase-like"/>
    <property type="match status" value="1"/>
</dbReference>
<dbReference type="Proteomes" id="UP000050381">
    <property type="component" value="Unassembled WGS sequence"/>
</dbReference>
<dbReference type="EMBL" id="LJQD01000506">
    <property type="protein sequence ID" value="KPW90352.1"/>
    <property type="molecule type" value="Genomic_DNA"/>
</dbReference>
<evidence type="ECO:0000313" key="2">
    <source>
        <dbReference type="Proteomes" id="UP000050381"/>
    </source>
</evidence>